<name>A0A0F9KGN1_9ZZZZ</name>
<protein>
    <submittedName>
        <fullName evidence="1">Uncharacterized protein</fullName>
    </submittedName>
</protein>
<evidence type="ECO:0000313" key="1">
    <source>
        <dbReference type="EMBL" id="KKM81314.1"/>
    </source>
</evidence>
<proteinExistence type="predicted"/>
<dbReference type="EMBL" id="LAZR01008037">
    <property type="protein sequence ID" value="KKM81314.1"/>
    <property type="molecule type" value="Genomic_DNA"/>
</dbReference>
<gene>
    <name evidence="1" type="ORF">LCGC14_1330980</name>
</gene>
<dbReference type="AlphaFoldDB" id="A0A0F9KGN1"/>
<accession>A0A0F9KGN1</accession>
<comment type="caution">
    <text evidence="1">The sequence shown here is derived from an EMBL/GenBank/DDBJ whole genome shotgun (WGS) entry which is preliminary data.</text>
</comment>
<sequence>MSEATIRENHELYGGEVVIEYLPKSHYYYLIKDGKTLEKKKRLSGVTTFTGQLDKSKPLMIWATRLFTSTVKELMGDGAKFSKDDVLSMVTALVGDNMYGPYWLYVPTDYFVALGDDFKSNSDKTTMQRILEIPGVEQVKASSNLTGGASGEVVLVQPTRDVVDLVIGAQPTTVQWETEGGMVSNFKVLSIMIPRIKSDANSQSGIAHYSV</sequence>
<reference evidence="1" key="1">
    <citation type="journal article" date="2015" name="Nature">
        <title>Complex archaea that bridge the gap between prokaryotes and eukaryotes.</title>
        <authorList>
            <person name="Spang A."/>
            <person name="Saw J.H."/>
            <person name="Jorgensen S.L."/>
            <person name="Zaremba-Niedzwiedzka K."/>
            <person name="Martijn J."/>
            <person name="Lind A.E."/>
            <person name="van Eijk R."/>
            <person name="Schleper C."/>
            <person name="Guy L."/>
            <person name="Ettema T.J."/>
        </authorList>
    </citation>
    <scope>NUCLEOTIDE SEQUENCE</scope>
</reference>
<organism evidence="1">
    <name type="scientific">marine sediment metagenome</name>
    <dbReference type="NCBI Taxonomy" id="412755"/>
    <lineage>
        <taxon>unclassified sequences</taxon>
        <taxon>metagenomes</taxon>
        <taxon>ecological metagenomes</taxon>
    </lineage>
</organism>